<feature type="binding site" evidence="7">
    <location>
        <position position="152"/>
    </location>
    <ligand>
        <name>a 1,2-diacyl-sn-glycero-3-phospho-(1'-sn-glycerol)</name>
        <dbReference type="ChEBI" id="CHEBI:64716"/>
    </ligand>
</feature>
<dbReference type="PANTHER" id="PTHR30589:SF0">
    <property type="entry name" value="PHOSPHATIDYLGLYCEROL--PROLIPOPROTEIN DIACYLGLYCERYL TRANSFERASE"/>
    <property type="match status" value="1"/>
</dbReference>
<dbReference type="EC" id="2.5.1.145" evidence="7"/>
<evidence type="ECO:0000256" key="3">
    <source>
        <dbReference type="ARBA" id="ARBA00022679"/>
    </source>
</evidence>
<evidence type="ECO:0000256" key="4">
    <source>
        <dbReference type="ARBA" id="ARBA00022692"/>
    </source>
</evidence>
<dbReference type="InterPro" id="IPR001640">
    <property type="entry name" value="Lgt"/>
</dbReference>
<accession>A0ABS6T1L7</accession>
<name>A0ABS6T1L7_9RHOB</name>
<dbReference type="Proteomes" id="UP000756530">
    <property type="component" value="Unassembled WGS sequence"/>
</dbReference>
<protein>
    <recommendedName>
        <fullName evidence="7">Phosphatidylglycerol--prolipoprotein diacylglyceryl transferase</fullName>
        <ecNumber evidence="7">2.5.1.145</ecNumber>
    </recommendedName>
</protein>
<feature type="transmembrane region" description="Helical" evidence="7">
    <location>
        <begin position="28"/>
        <end position="48"/>
    </location>
</feature>
<evidence type="ECO:0000313" key="9">
    <source>
        <dbReference type="Proteomes" id="UP000756530"/>
    </source>
</evidence>
<comment type="subcellular location">
    <subcellularLocation>
        <location evidence="7">Cell membrane</location>
        <topology evidence="7">Multi-pass membrane protein</topology>
    </subcellularLocation>
</comment>
<feature type="transmembrane region" description="Helical" evidence="7">
    <location>
        <begin position="267"/>
        <end position="291"/>
    </location>
</feature>
<dbReference type="Pfam" id="PF01790">
    <property type="entry name" value="LGT"/>
    <property type="match status" value="1"/>
</dbReference>
<dbReference type="NCBIfam" id="TIGR00544">
    <property type="entry name" value="lgt"/>
    <property type="match status" value="1"/>
</dbReference>
<reference evidence="8 9" key="1">
    <citation type="submission" date="2021-05" db="EMBL/GenBank/DDBJ databases">
        <title>Culturable bacteria isolated from Daya Bay.</title>
        <authorList>
            <person name="Zheng W."/>
            <person name="Yu S."/>
            <person name="Huang Y."/>
        </authorList>
    </citation>
    <scope>NUCLEOTIDE SEQUENCE [LARGE SCALE GENOMIC DNA]</scope>
    <source>
        <strain evidence="8 9">DP4N28-5</strain>
    </source>
</reference>
<dbReference type="RefSeq" id="WP_218392043.1">
    <property type="nucleotide sequence ID" value="NZ_JAHUZE010000002.1"/>
</dbReference>
<proteinExistence type="inferred from homology"/>
<evidence type="ECO:0000313" key="8">
    <source>
        <dbReference type="EMBL" id="MBV7378870.1"/>
    </source>
</evidence>
<comment type="similarity">
    <text evidence="1 7">Belongs to the Lgt family.</text>
</comment>
<organism evidence="8 9">
    <name type="scientific">Maritimibacter dapengensis</name>
    <dbReference type="NCBI Taxonomy" id="2836868"/>
    <lineage>
        <taxon>Bacteria</taxon>
        <taxon>Pseudomonadati</taxon>
        <taxon>Pseudomonadota</taxon>
        <taxon>Alphaproteobacteria</taxon>
        <taxon>Rhodobacterales</taxon>
        <taxon>Roseobacteraceae</taxon>
        <taxon>Maritimibacter</taxon>
    </lineage>
</organism>
<feature type="transmembrane region" description="Helical" evidence="7">
    <location>
        <begin position="69"/>
        <end position="89"/>
    </location>
</feature>
<keyword evidence="9" id="KW-1185">Reference proteome</keyword>
<comment type="catalytic activity">
    <reaction evidence="7">
        <text>L-cysteinyl-[prolipoprotein] + a 1,2-diacyl-sn-glycero-3-phospho-(1'-sn-glycerol) = an S-1,2-diacyl-sn-glyceryl-L-cysteinyl-[prolipoprotein] + sn-glycerol 1-phosphate + H(+)</text>
        <dbReference type="Rhea" id="RHEA:56712"/>
        <dbReference type="Rhea" id="RHEA-COMP:14679"/>
        <dbReference type="Rhea" id="RHEA-COMP:14680"/>
        <dbReference type="ChEBI" id="CHEBI:15378"/>
        <dbReference type="ChEBI" id="CHEBI:29950"/>
        <dbReference type="ChEBI" id="CHEBI:57685"/>
        <dbReference type="ChEBI" id="CHEBI:64716"/>
        <dbReference type="ChEBI" id="CHEBI:140658"/>
        <dbReference type="EC" id="2.5.1.145"/>
    </reaction>
</comment>
<gene>
    <name evidence="7 8" type="primary">lgt</name>
    <name evidence="8" type="ORF">KJP28_08010</name>
</gene>
<evidence type="ECO:0000256" key="6">
    <source>
        <dbReference type="ARBA" id="ARBA00023136"/>
    </source>
</evidence>
<dbReference type="EMBL" id="JAHUZE010000002">
    <property type="protein sequence ID" value="MBV7378870.1"/>
    <property type="molecule type" value="Genomic_DNA"/>
</dbReference>
<evidence type="ECO:0000256" key="2">
    <source>
        <dbReference type="ARBA" id="ARBA00022475"/>
    </source>
</evidence>
<comment type="caution">
    <text evidence="8">The sequence shown here is derived from an EMBL/GenBank/DDBJ whole genome shotgun (WGS) entry which is preliminary data.</text>
</comment>
<keyword evidence="3 7" id="KW-0808">Transferase</keyword>
<keyword evidence="2 7" id="KW-1003">Cell membrane</keyword>
<dbReference type="HAMAP" id="MF_01147">
    <property type="entry name" value="Lgt"/>
    <property type="match status" value="1"/>
</dbReference>
<dbReference type="PANTHER" id="PTHR30589">
    <property type="entry name" value="PROLIPOPROTEIN DIACYLGLYCERYL TRANSFERASE"/>
    <property type="match status" value="1"/>
</dbReference>
<dbReference type="GO" id="GO:0016740">
    <property type="term" value="F:transferase activity"/>
    <property type="evidence" value="ECO:0007669"/>
    <property type="project" value="UniProtKB-KW"/>
</dbReference>
<feature type="transmembrane region" description="Helical" evidence="7">
    <location>
        <begin position="203"/>
        <end position="220"/>
    </location>
</feature>
<evidence type="ECO:0000256" key="7">
    <source>
        <dbReference type="HAMAP-Rule" id="MF_01147"/>
    </source>
</evidence>
<evidence type="ECO:0000256" key="5">
    <source>
        <dbReference type="ARBA" id="ARBA00022989"/>
    </source>
</evidence>
<keyword evidence="5 7" id="KW-1133">Transmembrane helix</keyword>
<keyword evidence="4 7" id="KW-0812">Transmembrane</keyword>
<feature type="transmembrane region" description="Helical" evidence="7">
    <location>
        <begin position="109"/>
        <end position="125"/>
    </location>
</feature>
<comment type="pathway">
    <text evidence="7">Protein modification; lipoprotein biosynthesis (diacylglyceryl transfer).</text>
</comment>
<comment type="function">
    <text evidence="7">Catalyzes the transfer of the diacylglyceryl group from phosphatidylglycerol to the sulfhydryl group of the N-terminal cysteine of a prolipoprotein, the first step in the formation of mature lipoproteins.</text>
</comment>
<keyword evidence="6 7" id="KW-0472">Membrane</keyword>
<evidence type="ECO:0000256" key="1">
    <source>
        <dbReference type="ARBA" id="ARBA00007150"/>
    </source>
</evidence>
<sequence length="295" mass="31857">MLAAIQFPDISPEVFAIDLFGLHLAVRWYALGYIVGIAIGWWIIRMAITRPRLWAGGEPAMTKAQLEELVTWMVAGIIIGGRLGFVLFYQPAYYLANPLDIVKLWQGGMSFHGGFLGVVVGVILFSRKFGLVTASVADLLAIATPPALGLVRSANFINGELWGRPTDAPWGVIFPGPAAQSCATAAGPCARHPSQLYEAGLEGLLLTIILLTLAFAAGWLKRPGMLAGLFFLGYGLARMFVEVFRQADPQFITPDNPLGHVIRLGELGLTMGQLLSLPMVLVGIATLIWAARRTT</sequence>